<keyword evidence="1" id="KW-0472">Membrane</keyword>
<dbReference type="AlphaFoldDB" id="A0A093QX60"/>
<keyword evidence="3" id="KW-1185">Reference proteome</keyword>
<accession>A0A093QX60</accession>
<evidence type="ECO:0000313" key="2">
    <source>
        <dbReference type="EMBL" id="KFW88522.1"/>
    </source>
</evidence>
<keyword evidence="1" id="KW-1133">Transmembrane helix</keyword>
<proteinExistence type="predicted"/>
<name>A0A093QX60_9PASS</name>
<evidence type="ECO:0000313" key="3">
    <source>
        <dbReference type="Proteomes" id="UP000053258"/>
    </source>
</evidence>
<dbReference type="EMBL" id="KL753770">
    <property type="protein sequence ID" value="KFW88522.1"/>
    <property type="molecule type" value="Genomic_DNA"/>
</dbReference>
<gene>
    <name evidence="2" type="ORF">N305_00244</name>
</gene>
<sequence length="42" mass="5053">KFQKHFPESWFTLSFQLMQCLACCAWIISIIHMLFTNTVKIF</sequence>
<reference evidence="2 3" key="1">
    <citation type="submission" date="2014-06" db="EMBL/GenBank/DDBJ databases">
        <title>Genome evolution of avian class.</title>
        <authorList>
            <person name="Zhang G."/>
            <person name="Li C."/>
        </authorList>
    </citation>
    <scope>NUCLEOTIDE SEQUENCE [LARGE SCALE GENOMIC DNA]</scope>
    <source>
        <strain evidence="2">BGI_N305</strain>
    </source>
</reference>
<keyword evidence="1" id="KW-0812">Transmembrane</keyword>
<feature type="non-terminal residue" evidence="2">
    <location>
        <position position="1"/>
    </location>
</feature>
<feature type="transmembrane region" description="Helical" evidence="1">
    <location>
        <begin position="15"/>
        <end position="35"/>
    </location>
</feature>
<evidence type="ECO:0000256" key="1">
    <source>
        <dbReference type="SAM" id="Phobius"/>
    </source>
</evidence>
<protein>
    <submittedName>
        <fullName evidence="2">Uncharacterized protein</fullName>
    </submittedName>
</protein>
<feature type="non-terminal residue" evidence="2">
    <location>
        <position position="42"/>
    </location>
</feature>
<dbReference type="Proteomes" id="UP000053258">
    <property type="component" value="Unassembled WGS sequence"/>
</dbReference>
<organism evidence="2 3">
    <name type="scientific">Manacus vitellinus</name>
    <name type="common">golden-collared manakin</name>
    <dbReference type="NCBI Taxonomy" id="328815"/>
    <lineage>
        <taxon>Eukaryota</taxon>
        <taxon>Metazoa</taxon>
        <taxon>Chordata</taxon>
        <taxon>Craniata</taxon>
        <taxon>Vertebrata</taxon>
        <taxon>Euteleostomi</taxon>
        <taxon>Archelosauria</taxon>
        <taxon>Archosauria</taxon>
        <taxon>Dinosauria</taxon>
        <taxon>Saurischia</taxon>
        <taxon>Theropoda</taxon>
        <taxon>Coelurosauria</taxon>
        <taxon>Aves</taxon>
        <taxon>Neognathae</taxon>
        <taxon>Neoaves</taxon>
        <taxon>Telluraves</taxon>
        <taxon>Australaves</taxon>
        <taxon>Passeriformes</taxon>
        <taxon>Pipridae</taxon>
        <taxon>Manacus</taxon>
    </lineage>
</organism>